<dbReference type="InterPro" id="IPR051384">
    <property type="entry name" value="Mth_GPCR"/>
</dbReference>
<organism evidence="15 16">
    <name type="scientific">Drosophila navojoa</name>
    <name type="common">Fruit fly</name>
    <dbReference type="NCBI Taxonomy" id="7232"/>
    <lineage>
        <taxon>Eukaryota</taxon>
        <taxon>Metazoa</taxon>
        <taxon>Ecdysozoa</taxon>
        <taxon>Arthropoda</taxon>
        <taxon>Hexapoda</taxon>
        <taxon>Insecta</taxon>
        <taxon>Pterygota</taxon>
        <taxon>Neoptera</taxon>
        <taxon>Endopterygota</taxon>
        <taxon>Diptera</taxon>
        <taxon>Brachycera</taxon>
        <taxon>Muscomorpha</taxon>
        <taxon>Ephydroidea</taxon>
        <taxon>Drosophilidae</taxon>
        <taxon>Drosophila</taxon>
    </lineage>
</organism>
<keyword evidence="4 13" id="KW-0812">Transmembrane</keyword>
<dbReference type="InterPro" id="IPR023311">
    <property type="entry name" value="Methusela_ecto_dom_2"/>
</dbReference>
<evidence type="ECO:0000256" key="13">
    <source>
        <dbReference type="SAM" id="Phobius"/>
    </source>
</evidence>
<keyword evidence="7" id="KW-0297">G-protein coupled receptor</keyword>
<dbReference type="Pfam" id="PF06652">
    <property type="entry name" value="Methuselah_N"/>
    <property type="match status" value="1"/>
</dbReference>
<reference evidence="15 16" key="1">
    <citation type="journal article" date="2019" name="J. Hered.">
        <title>An Improved Genome Assembly for Drosophila navojoa, the Basal Species in the mojavensis Cluster.</title>
        <authorList>
            <person name="Vanderlinde T."/>
            <person name="Dupim E.G."/>
            <person name="Nazario-Yepiz N.O."/>
            <person name="Carvalho A.B."/>
        </authorList>
    </citation>
    <scope>NUCLEOTIDE SEQUENCE [LARGE SCALE GENOMIC DNA]</scope>
    <source>
        <strain evidence="15">Navoj_Jal97</strain>
        <tissue evidence="15">Whole organism</tissue>
    </source>
</reference>
<evidence type="ECO:0000313" key="15">
    <source>
        <dbReference type="EMBL" id="TDG38209.1"/>
    </source>
</evidence>
<evidence type="ECO:0000256" key="12">
    <source>
        <dbReference type="ARBA" id="ARBA00023224"/>
    </source>
</evidence>
<keyword evidence="12" id="KW-0807">Transducer</keyword>
<evidence type="ECO:0000256" key="5">
    <source>
        <dbReference type="ARBA" id="ARBA00022729"/>
    </source>
</evidence>
<keyword evidence="16" id="KW-1185">Reference proteome</keyword>
<dbReference type="OMA" id="HERGCIC"/>
<dbReference type="EMBL" id="LSRL02008130">
    <property type="protein sequence ID" value="TDG38209.1"/>
    <property type="molecule type" value="Genomic_DNA"/>
</dbReference>
<dbReference type="AlphaFoldDB" id="A0A484AMK0"/>
<evidence type="ECO:0000256" key="11">
    <source>
        <dbReference type="ARBA" id="ARBA00023180"/>
    </source>
</evidence>
<dbReference type="InterPro" id="IPR010596">
    <property type="entry name" value="Methuselah_N_dom"/>
</dbReference>
<evidence type="ECO:0000256" key="3">
    <source>
        <dbReference type="ARBA" id="ARBA00022475"/>
    </source>
</evidence>
<dbReference type="Gene3D" id="2.30.160.11">
    <property type="match status" value="1"/>
</dbReference>
<keyword evidence="3" id="KW-1003">Cell membrane</keyword>
<proteinExistence type="inferred from homology"/>
<dbReference type="PANTHER" id="PTHR47154">
    <property type="entry name" value="G-PROTEIN COUPLED RECEPTOR MTH-RELATED"/>
    <property type="match status" value="1"/>
</dbReference>
<evidence type="ECO:0000256" key="10">
    <source>
        <dbReference type="ARBA" id="ARBA00023170"/>
    </source>
</evidence>
<dbReference type="Proteomes" id="UP000295192">
    <property type="component" value="Unassembled WGS sequence"/>
</dbReference>
<feature type="domain" description="Methuselah N-terminal" evidence="14">
    <location>
        <begin position="1"/>
        <end position="150"/>
    </location>
</feature>
<keyword evidence="5" id="KW-0732">Signal</keyword>
<keyword evidence="9" id="KW-1015">Disulfide bond</keyword>
<evidence type="ECO:0000256" key="4">
    <source>
        <dbReference type="ARBA" id="ARBA00022692"/>
    </source>
</evidence>
<name>A0A484AMK0_DRONA</name>
<feature type="transmembrane region" description="Helical" evidence="13">
    <location>
        <begin position="164"/>
        <end position="183"/>
    </location>
</feature>
<comment type="similarity">
    <text evidence="2">Belongs to the G-protein coupled receptor 2 family. Mth subfamily.</text>
</comment>
<evidence type="ECO:0000256" key="1">
    <source>
        <dbReference type="ARBA" id="ARBA00004651"/>
    </source>
</evidence>
<dbReference type="STRING" id="7232.A0A484AMK0"/>
<evidence type="ECO:0000256" key="6">
    <source>
        <dbReference type="ARBA" id="ARBA00022989"/>
    </source>
</evidence>
<evidence type="ECO:0000256" key="7">
    <source>
        <dbReference type="ARBA" id="ARBA00023040"/>
    </source>
</evidence>
<accession>A0A484AMK0</accession>
<keyword evidence="10" id="KW-0675">Receptor</keyword>
<dbReference type="SUPFAM" id="SSF63877">
    <property type="entry name" value="Methuselah ectodomain"/>
    <property type="match status" value="1"/>
</dbReference>
<evidence type="ECO:0000256" key="8">
    <source>
        <dbReference type="ARBA" id="ARBA00023136"/>
    </source>
</evidence>
<dbReference type="GO" id="GO:0008528">
    <property type="term" value="F:G protein-coupled peptide receptor activity"/>
    <property type="evidence" value="ECO:0007669"/>
    <property type="project" value="TreeGrafter"/>
</dbReference>
<evidence type="ECO:0000256" key="9">
    <source>
        <dbReference type="ARBA" id="ARBA00023157"/>
    </source>
</evidence>
<comment type="subcellular location">
    <subcellularLocation>
        <location evidence="1">Cell membrane</location>
        <topology evidence="1">Multi-pass membrane protein</topology>
    </subcellularLocation>
</comment>
<keyword evidence="11" id="KW-0325">Glycoprotein</keyword>
<gene>
    <name evidence="15" type="ORF">AWZ03_015369</name>
</gene>
<protein>
    <recommendedName>
        <fullName evidence="14">Methuselah N-terminal domain-containing protein</fullName>
    </recommendedName>
</protein>
<dbReference type="InterPro" id="IPR044860">
    <property type="entry name" value="Methusela_ecto_dom_1"/>
</dbReference>
<evidence type="ECO:0000256" key="2">
    <source>
        <dbReference type="ARBA" id="ARBA00008979"/>
    </source>
</evidence>
<keyword evidence="6 13" id="KW-1133">Transmembrane helix</keyword>
<dbReference type="PANTHER" id="PTHR47154:SF2">
    <property type="entry name" value="G-PROTEIN COUPLED RECEPTOR MTH-RELATED"/>
    <property type="match status" value="1"/>
</dbReference>
<dbReference type="Gene3D" id="2.170.180.11">
    <property type="entry name" value="Methuselah ectodomain, domain 2"/>
    <property type="match status" value="1"/>
</dbReference>
<sequence>SYNYEGVIIPSHYVGTFDHIYTSLVDHVAVAPHERGCICKLRPCLNICCPKDQINENNLCTQDISTVLRLSSPMINVTLSNGSVQSVNIYEQFVAKSFRPCTVMFLLAPEFQLYENGTLLSGFKHFDRNDFCLMLNDSHELKFIVSPINCDISNGDAMQSIAKLAMLFSIPFLLLTIAVYLLIPELRNQHG</sequence>
<evidence type="ECO:0000313" key="16">
    <source>
        <dbReference type="Proteomes" id="UP000295192"/>
    </source>
</evidence>
<comment type="caution">
    <text evidence="15">The sequence shown here is derived from an EMBL/GenBank/DDBJ whole genome shotgun (WGS) entry which is preliminary data.</text>
</comment>
<dbReference type="OrthoDB" id="6134459at2759"/>
<feature type="non-terminal residue" evidence="15">
    <location>
        <position position="1"/>
    </location>
</feature>
<feature type="non-terminal residue" evidence="15">
    <location>
        <position position="191"/>
    </location>
</feature>
<dbReference type="InterPro" id="IPR036272">
    <property type="entry name" value="Methuselah_N_sf"/>
</dbReference>
<evidence type="ECO:0000259" key="14">
    <source>
        <dbReference type="Pfam" id="PF06652"/>
    </source>
</evidence>
<dbReference type="GO" id="GO:0005886">
    <property type="term" value="C:plasma membrane"/>
    <property type="evidence" value="ECO:0007669"/>
    <property type="project" value="UniProtKB-SubCell"/>
</dbReference>
<keyword evidence="8 13" id="KW-0472">Membrane</keyword>